<dbReference type="CDD" id="cd07377">
    <property type="entry name" value="WHTH_GntR"/>
    <property type="match status" value="1"/>
</dbReference>
<evidence type="ECO:0000259" key="4">
    <source>
        <dbReference type="PROSITE" id="PS50949"/>
    </source>
</evidence>
<dbReference type="SMART" id="SM00895">
    <property type="entry name" value="FCD"/>
    <property type="match status" value="1"/>
</dbReference>
<evidence type="ECO:0000256" key="2">
    <source>
        <dbReference type="ARBA" id="ARBA00023125"/>
    </source>
</evidence>
<evidence type="ECO:0000256" key="1">
    <source>
        <dbReference type="ARBA" id="ARBA00023015"/>
    </source>
</evidence>
<dbReference type="RefSeq" id="WP_345348181.1">
    <property type="nucleotide sequence ID" value="NZ_BAABFB010000059.1"/>
</dbReference>
<dbReference type="SUPFAM" id="SSF46785">
    <property type="entry name" value="Winged helix' DNA-binding domain"/>
    <property type="match status" value="1"/>
</dbReference>
<evidence type="ECO:0000256" key="3">
    <source>
        <dbReference type="ARBA" id="ARBA00023163"/>
    </source>
</evidence>
<dbReference type="PROSITE" id="PS50949">
    <property type="entry name" value="HTH_GNTR"/>
    <property type="match status" value="1"/>
</dbReference>
<reference evidence="6" key="1">
    <citation type="journal article" date="2019" name="Int. J. Syst. Evol. Microbiol.">
        <title>The Global Catalogue of Microorganisms (GCM) 10K type strain sequencing project: providing services to taxonomists for standard genome sequencing and annotation.</title>
        <authorList>
            <consortium name="The Broad Institute Genomics Platform"/>
            <consortium name="The Broad Institute Genome Sequencing Center for Infectious Disease"/>
            <person name="Wu L."/>
            <person name="Ma J."/>
        </authorList>
    </citation>
    <scope>NUCLEOTIDE SEQUENCE [LARGE SCALE GENOMIC DNA]</scope>
    <source>
        <strain evidence="6">JCM 32206</strain>
    </source>
</reference>
<dbReference type="InterPro" id="IPR000524">
    <property type="entry name" value="Tscrpt_reg_HTH_GntR"/>
</dbReference>
<sequence length="221" mass="24072">MGTATPTTRAGAVYEQIRDEILRGALQPGQRLRFADLTGRYAVSQSVVREALTRLAEQGLAVALPQQGFRVVTLSLRDLDDLTETRREIESLTFRLAVRRGDVHWESAVVAAHHVLASTAATTADGAANADWFDTHERFHQALLAGCGNDRLLDVALSLRDAAALYRHWSGHHDPARDVAAEHRAILDAALARDADLAARLLSDHIDRTSAALRPVADGHP</sequence>
<keyword evidence="1" id="KW-0805">Transcription regulation</keyword>
<dbReference type="Gene3D" id="1.20.120.530">
    <property type="entry name" value="GntR ligand-binding domain-like"/>
    <property type="match status" value="1"/>
</dbReference>
<proteinExistence type="predicted"/>
<dbReference type="PANTHER" id="PTHR43537:SF20">
    <property type="entry name" value="HTH-TYPE TRANSCRIPTIONAL REPRESSOR GLAR"/>
    <property type="match status" value="1"/>
</dbReference>
<keyword evidence="6" id="KW-1185">Reference proteome</keyword>
<dbReference type="Pfam" id="PF00392">
    <property type="entry name" value="GntR"/>
    <property type="match status" value="1"/>
</dbReference>
<dbReference type="InterPro" id="IPR036388">
    <property type="entry name" value="WH-like_DNA-bd_sf"/>
</dbReference>
<dbReference type="Gene3D" id="1.10.10.10">
    <property type="entry name" value="Winged helix-like DNA-binding domain superfamily/Winged helix DNA-binding domain"/>
    <property type="match status" value="1"/>
</dbReference>
<dbReference type="InterPro" id="IPR036390">
    <property type="entry name" value="WH_DNA-bd_sf"/>
</dbReference>
<accession>A0ABP8PCM8</accession>
<evidence type="ECO:0000313" key="5">
    <source>
        <dbReference type="EMBL" id="GAA4484089.1"/>
    </source>
</evidence>
<dbReference type="Pfam" id="PF07729">
    <property type="entry name" value="FCD"/>
    <property type="match status" value="1"/>
</dbReference>
<name>A0ABP8PCM8_9NOCA</name>
<keyword evidence="3" id="KW-0804">Transcription</keyword>
<comment type="caution">
    <text evidence="5">The sequence shown here is derived from an EMBL/GenBank/DDBJ whole genome shotgun (WGS) entry which is preliminary data.</text>
</comment>
<keyword evidence="2" id="KW-0238">DNA-binding</keyword>
<dbReference type="SMART" id="SM00345">
    <property type="entry name" value="HTH_GNTR"/>
    <property type="match status" value="1"/>
</dbReference>
<evidence type="ECO:0000313" key="6">
    <source>
        <dbReference type="Proteomes" id="UP001501183"/>
    </source>
</evidence>
<dbReference type="PANTHER" id="PTHR43537">
    <property type="entry name" value="TRANSCRIPTIONAL REGULATOR, GNTR FAMILY"/>
    <property type="match status" value="1"/>
</dbReference>
<dbReference type="EMBL" id="BAABFB010000059">
    <property type="protein sequence ID" value="GAA4484089.1"/>
    <property type="molecule type" value="Genomic_DNA"/>
</dbReference>
<organism evidence="5 6">
    <name type="scientific">Rhodococcus olei</name>
    <dbReference type="NCBI Taxonomy" id="2161675"/>
    <lineage>
        <taxon>Bacteria</taxon>
        <taxon>Bacillati</taxon>
        <taxon>Actinomycetota</taxon>
        <taxon>Actinomycetes</taxon>
        <taxon>Mycobacteriales</taxon>
        <taxon>Nocardiaceae</taxon>
        <taxon>Rhodococcus</taxon>
    </lineage>
</organism>
<gene>
    <name evidence="5" type="ORF">GCM10023094_36610</name>
</gene>
<dbReference type="SUPFAM" id="SSF48008">
    <property type="entry name" value="GntR ligand-binding domain-like"/>
    <property type="match status" value="1"/>
</dbReference>
<dbReference type="InterPro" id="IPR011711">
    <property type="entry name" value="GntR_C"/>
</dbReference>
<feature type="domain" description="HTH gntR-type" evidence="4">
    <location>
        <begin position="7"/>
        <end position="74"/>
    </location>
</feature>
<dbReference type="Proteomes" id="UP001501183">
    <property type="component" value="Unassembled WGS sequence"/>
</dbReference>
<dbReference type="InterPro" id="IPR008920">
    <property type="entry name" value="TF_FadR/GntR_C"/>
</dbReference>
<protein>
    <submittedName>
        <fullName evidence="5">GntR family transcriptional regulator</fullName>
    </submittedName>
</protein>